<feature type="compositionally biased region" description="Low complexity" evidence="1">
    <location>
        <begin position="87"/>
        <end position="97"/>
    </location>
</feature>
<reference evidence="3" key="1">
    <citation type="submission" date="2020-11" db="EMBL/GenBank/DDBJ databases">
        <authorList>
            <person name="Whiteford S."/>
        </authorList>
    </citation>
    <scope>NUCLEOTIDE SEQUENCE</scope>
</reference>
<gene>
    <name evidence="3" type="ORF">PLXY2_LOCUS986</name>
</gene>
<dbReference type="EMBL" id="CAJHNJ030000002">
    <property type="protein sequence ID" value="CAG9090625.1"/>
    <property type="molecule type" value="Genomic_DNA"/>
</dbReference>
<accession>A0A8S4D5G9</accession>
<name>A0A8S4D5G9_PLUXY</name>
<feature type="signal peptide" evidence="2">
    <location>
        <begin position="1"/>
        <end position="17"/>
    </location>
</feature>
<feature type="compositionally biased region" description="Basic and acidic residues" evidence="1">
    <location>
        <begin position="227"/>
        <end position="241"/>
    </location>
</feature>
<keyword evidence="4" id="KW-1185">Reference proteome</keyword>
<feature type="region of interest" description="Disordered" evidence="1">
    <location>
        <begin position="82"/>
        <end position="241"/>
    </location>
</feature>
<proteinExistence type="predicted"/>
<protein>
    <submittedName>
        <fullName evidence="3">(diamondback moth) hypothetical protein</fullName>
    </submittedName>
</protein>
<comment type="caution">
    <text evidence="3">The sequence shown here is derived from an EMBL/GenBank/DDBJ whole genome shotgun (WGS) entry which is preliminary data.</text>
</comment>
<evidence type="ECO:0000256" key="1">
    <source>
        <dbReference type="SAM" id="MobiDB-lite"/>
    </source>
</evidence>
<feature type="chain" id="PRO_5035789078" evidence="2">
    <location>
        <begin position="18"/>
        <end position="289"/>
    </location>
</feature>
<dbReference type="AlphaFoldDB" id="A0A8S4D5G9"/>
<feature type="compositionally biased region" description="Pro residues" evidence="1">
    <location>
        <begin position="155"/>
        <end position="191"/>
    </location>
</feature>
<evidence type="ECO:0000256" key="2">
    <source>
        <dbReference type="SAM" id="SignalP"/>
    </source>
</evidence>
<keyword evidence="2" id="KW-0732">Signal</keyword>
<evidence type="ECO:0000313" key="3">
    <source>
        <dbReference type="EMBL" id="CAG9090625.1"/>
    </source>
</evidence>
<dbReference type="Proteomes" id="UP000653454">
    <property type="component" value="Unassembled WGS sequence"/>
</dbReference>
<evidence type="ECO:0000313" key="4">
    <source>
        <dbReference type="Proteomes" id="UP000653454"/>
    </source>
</evidence>
<organism evidence="3 4">
    <name type="scientific">Plutella xylostella</name>
    <name type="common">Diamondback moth</name>
    <name type="synonym">Plutella maculipennis</name>
    <dbReference type="NCBI Taxonomy" id="51655"/>
    <lineage>
        <taxon>Eukaryota</taxon>
        <taxon>Metazoa</taxon>
        <taxon>Ecdysozoa</taxon>
        <taxon>Arthropoda</taxon>
        <taxon>Hexapoda</taxon>
        <taxon>Insecta</taxon>
        <taxon>Pterygota</taxon>
        <taxon>Neoptera</taxon>
        <taxon>Endopterygota</taxon>
        <taxon>Lepidoptera</taxon>
        <taxon>Glossata</taxon>
        <taxon>Ditrysia</taxon>
        <taxon>Yponomeutoidea</taxon>
        <taxon>Plutellidae</taxon>
        <taxon>Plutella</taxon>
    </lineage>
</organism>
<feature type="compositionally biased region" description="Basic and acidic residues" evidence="1">
    <location>
        <begin position="198"/>
        <end position="207"/>
    </location>
</feature>
<sequence>MFRPSFIGLLCLSLVNSAPQLGGILELLTGSNNGQNRQVDMSRLENQNVYNTPRGPPVYYNNNRQMPEYEVVAVVQPAPNRQPDVISPLPLSQKPSYQPQPPPEDRSYNAPNDYIAYENKFPRGLPPGQAKKQQGYGPPGHMPPGHNPNRGPPGLNRPPMGPKGPNKHGPPPMDQPGYRPPQDPNHGPPREPTYGYPEPHRPMDHPRPTQGEQYDIPPNGQRPPQRIPDKQETPQNPEDKDKLIQILTDIIGNRTTTSSPHVPNRFGEVKTTASPYVMSFQAVAVTPEE</sequence>